<keyword evidence="7" id="KW-0418">Kinase</keyword>
<evidence type="ECO:0000256" key="3">
    <source>
        <dbReference type="ARBA" id="ARBA00022490"/>
    </source>
</evidence>
<keyword evidence="12" id="KW-1185">Reference proteome</keyword>
<dbReference type="Gene3D" id="3.40.35.10">
    <property type="entry name" value="Phosphotransferase system, sorbose subfamily IIB component"/>
    <property type="match status" value="1"/>
</dbReference>
<keyword evidence="2" id="KW-0813">Transport</keyword>
<dbReference type="RefSeq" id="WP_060778856.1">
    <property type="nucleotide sequence ID" value="NZ_CAJHLF010000004.1"/>
</dbReference>
<evidence type="ECO:0000256" key="4">
    <source>
        <dbReference type="ARBA" id="ARBA00022597"/>
    </source>
</evidence>
<dbReference type="Proteomes" id="UP000594771">
    <property type="component" value="Chromosome"/>
</dbReference>
<evidence type="ECO:0000313" key="10">
    <source>
        <dbReference type="EMBL" id="QPS01869.1"/>
    </source>
</evidence>
<evidence type="ECO:0000256" key="6">
    <source>
        <dbReference type="ARBA" id="ARBA00022683"/>
    </source>
</evidence>
<dbReference type="GO" id="GO:0008982">
    <property type="term" value="F:protein-N(PI)-phosphohistidine-sugar phosphotransferase activity"/>
    <property type="evidence" value="ECO:0007669"/>
    <property type="project" value="InterPro"/>
</dbReference>
<keyword evidence="4 10" id="KW-0762">Sugar transport</keyword>
<reference evidence="9" key="2">
    <citation type="submission" date="2022-09" db="EMBL/GenBank/DDBJ databases">
        <title>Aerococcus urinae taxonomy study.</title>
        <authorList>
            <person name="Christensen J."/>
            <person name="Senneby E."/>
        </authorList>
    </citation>
    <scope>NUCLEOTIDE SEQUENCE</scope>
    <source>
        <strain evidence="9">NLD-066-U95</strain>
    </source>
</reference>
<name>A0A0X8FFN5_9LACT</name>
<dbReference type="PROSITE" id="PS51101">
    <property type="entry name" value="PTS_EIIB_TYPE_4"/>
    <property type="match status" value="1"/>
</dbReference>
<dbReference type="SUPFAM" id="SSF52728">
    <property type="entry name" value="PTS IIb component"/>
    <property type="match status" value="1"/>
</dbReference>
<evidence type="ECO:0000256" key="1">
    <source>
        <dbReference type="ARBA" id="ARBA00004496"/>
    </source>
</evidence>
<dbReference type="EMBL" id="JAOTML010000002">
    <property type="protein sequence ID" value="MCY3052922.1"/>
    <property type="molecule type" value="Genomic_DNA"/>
</dbReference>
<sequence length="158" mass="17523">MANQKMVRVDYRLVHGQVVAKWIKYNPVKRLILVDNDLVNDDFMGDIYRMAAPDQEVDIVAVGDLQNSLDKKDDNVMIIFKDIKSAKEAADSGVELAELNVGAVPSSKDRTTVIQGVSLSKDEFDSLKALQETGVNVYLQPIPENSKVSLESVESKVK</sequence>
<reference evidence="10 11" key="1">
    <citation type="submission" date="2020-12" db="EMBL/GenBank/DDBJ databases">
        <title>FDA dAtabase for Regulatory Grade micrObial Sequences (FDA-ARGOS): Supporting development and validation of Infectious Disease Dx tests.</title>
        <authorList>
            <person name="Sproer C."/>
            <person name="Gronow S."/>
            <person name="Severitt S."/>
            <person name="Schroder I."/>
            <person name="Tallon L."/>
            <person name="Sadzewicz L."/>
            <person name="Zhao X."/>
            <person name="Boylan J."/>
            <person name="Ott S."/>
            <person name="Bowen H."/>
            <person name="Vavikolanu K."/>
            <person name="Mehta A."/>
            <person name="Aluvathingal J."/>
            <person name="Nadendla S."/>
            <person name="Lowell S."/>
            <person name="Myers T."/>
            <person name="Yan Y."/>
            <person name="Sichtig H."/>
        </authorList>
    </citation>
    <scope>NUCLEOTIDE SEQUENCE [LARGE SCALE GENOMIC DNA]</scope>
    <source>
        <strain evidence="10 11">FDAARGOS_911</strain>
    </source>
</reference>
<gene>
    <name evidence="10" type="ORF">I6G68_01985</name>
    <name evidence="9" type="ORF">ODY43_02875</name>
</gene>
<comment type="subcellular location">
    <subcellularLocation>
        <location evidence="1">Cytoplasm</location>
    </subcellularLocation>
</comment>
<dbReference type="GO" id="GO:0009401">
    <property type="term" value="P:phosphoenolpyruvate-dependent sugar phosphotransferase system"/>
    <property type="evidence" value="ECO:0007669"/>
    <property type="project" value="UniProtKB-KW"/>
</dbReference>
<dbReference type="GO" id="GO:0005737">
    <property type="term" value="C:cytoplasm"/>
    <property type="evidence" value="ECO:0007669"/>
    <property type="project" value="UniProtKB-SubCell"/>
</dbReference>
<dbReference type="KEGG" id="aun:AWM73_08030"/>
<keyword evidence="3" id="KW-0963">Cytoplasm</keyword>
<evidence type="ECO:0000256" key="5">
    <source>
        <dbReference type="ARBA" id="ARBA00022679"/>
    </source>
</evidence>
<evidence type="ECO:0000256" key="2">
    <source>
        <dbReference type="ARBA" id="ARBA00022448"/>
    </source>
</evidence>
<dbReference type="GeneID" id="35767592"/>
<dbReference type="InterPro" id="IPR004720">
    <property type="entry name" value="PTS_IIB_sorbose-sp"/>
</dbReference>
<dbReference type="Proteomes" id="UP001069145">
    <property type="component" value="Unassembled WGS sequence"/>
</dbReference>
<evidence type="ECO:0000256" key="7">
    <source>
        <dbReference type="ARBA" id="ARBA00022777"/>
    </source>
</evidence>
<evidence type="ECO:0000313" key="12">
    <source>
        <dbReference type="Proteomes" id="UP001069145"/>
    </source>
</evidence>
<dbReference type="OrthoDB" id="9788818at2"/>
<protein>
    <submittedName>
        <fullName evidence="10">PTS sugar transporter subunit IIB</fullName>
    </submittedName>
</protein>
<proteinExistence type="predicted"/>
<keyword evidence="6" id="KW-0598">Phosphotransferase system</keyword>
<feature type="domain" description="PTS EIIB type-4" evidence="8">
    <location>
        <begin position="1"/>
        <end position="158"/>
    </location>
</feature>
<dbReference type="AlphaFoldDB" id="A0A0X8FFN5"/>
<organism evidence="10 11">
    <name type="scientific">Aerococcus urinae</name>
    <dbReference type="NCBI Taxonomy" id="1376"/>
    <lineage>
        <taxon>Bacteria</taxon>
        <taxon>Bacillati</taxon>
        <taxon>Bacillota</taxon>
        <taxon>Bacilli</taxon>
        <taxon>Lactobacillales</taxon>
        <taxon>Aerococcaceae</taxon>
        <taxon>Aerococcus</taxon>
    </lineage>
</organism>
<dbReference type="InterPro" id="IPR036667">
    <property type="entry name" value="PTS_IIB_sorbose-sp_sf"/>
</dbReference>
<dbReference type="GO" id="GO:0016301">
    <property type="term" value="F:kinase activity"/>
    <property type="evidence" value="ECO:0007669"/>
    <property type="project" value="UniProtKB-KW"/>
</dbReference>
<keyword evidence="5" id="KW-0808">Transferase</keyword>
<accession>A0A0X8FFN5</accession>
<evidence type="ECO:0000259" key="8">
    <source>
        <dbReference type="PROSITE" id="PS51101"/>
    </source>
</evidence>
<dbReference type="Pfam" id="PF03830">
    <property type="entry name" value="PTSIIB_sorb"/>
    <property type="match status" value="1"/>
</dbReference>
<evidence type="ECO:0000313" key="9">
    <source>
        <dbReference type="EMBL" id="MCY3052922.1"/>
    </source>
</evidence>
<dbReference type="EMBL" id="CP065662">
    <property type="protein sequence ID" value="QPS01869.1"/>
    <property type="molecule type" value="Genomic_DNA"/>
</dbReference>
<evidence type="ECO:0000313" key="11">
    <source>
        <dbReference type="Proteomes" id="UP000594771"/>
    </source>
</evidence>